<dbReference type="InterPro" id="IPR046960">
    <property type="entry name" value="PPR_At4g14850-like_plant"/>
</dbReference>
<dbReference type="OrthoDB" id="185373at2759"/>
<dbReference type="Pfam" id="PF20431">
    <property type="entry name" value="E_motif"/>
    <property type="match status" value="1"/>
</dbReference>
<dbReference type="FunFam" id="1.25.40.10:FF:000285">
    <property type="entry name" value="Pentatricopeptide repeat-containing protein, chloroplastic"/>
    <property type="match status" value="1"/>
</dbReference>
<dbReference type="Proteomes" id="UP000663760">
    <property type="component" value="Chromosome 4"/>
</dbReference>
<keyword evidence="4" id="KW-1185">Reference proteome</keyword>
<dbReference type="InterPro" id="IPR002885">
    <property type="entry name" value="PPR_rpt"/>
</dbReference>
<feature type="repeat" description="PPR" evidence="2">
    <location>
        <begin position="243"/>
        <end position="277"/>
    </location>
</feature>
<keyword evidence="1" id="KW-0677">Repeat</keyword>
<dbReference type="Pfam" id="PF01535">
    <property type="entry name" value="PPR"/>
    <property type="match status" value="4"/>
</dbReference>
<organism evidence="3 4">
    <name type="scientific">Spirodela intermedia</name>
    <name type="common">Intermediate duckweed</name>
    <dbReference type="NCBI Taxonomy" id="51605"/>
    <lineage>
        <taxon>Eukaryota</taxon>
        <taxon>Viridiplantae</taxon>
        <taxon>Streptophyta</taxon>
        <taxon>Embryophyta</taxon>
        <taxon>Tracheophyta</taxon>
        <taxon>Spermatophyta</taxon>
        <taxon>Magnoliopsida</taxon>
        <taxon>Liliopsida</taxon>
        <taxon>Araceae</taxon>
        <taxon>Lemnoideae</taxon>
        <taxon>Spirodela</taxon>
    </lineage>
</organism>
<dbReference type="EMBL" id="LR746267">
    <property type="protein sequence ID" value="CAA7395391.1"/>
    <property type="molecule type" value="Genomic_DNA"/>
</dbReference>
<feature type="repeat" description="PPR" evidence="2">
    <location>
        <begin position="104"/>
        <end position="134"/>
    </location>
</feature>
<name>A0A7I8KCG4_SPIIN</name>
<dbReference type="PROSITE" id="PS51375">
    <property type="entry name" value="PPR"/>
    <property type="match status" value="5"/>
</dbReference>
<dbReference type="Gene3D" id="1.25.40.10">
    <property type="entry name" value="Tetratricopeptide repeat domain"/>
    <property type="match status" value="5"/>
</dbReference>
<dbReference type="InterPro" id="IPR011990">
    <property type="entry name" value="TPR-like_helical_dom_sf"/>
</dbReference>
<accession>A0A7I8KCG4</accession>
<dbReference type="Pfam" id="PF13041">
    <property type="entry name" value="PPR_2"/>
    <property type="match status" value="2"/>
</dbReference>
<evidence type="ECO:0000256" key="2">
    <source>
        <dbReference type="PROSITE-ProRule" id="PRU00708"/>
    </source>
</evidence>
<dbReference type="GO" id="GO:0003723">
    <property type="term" value="F:RNA binding"/>
    <property type="evidence" value="ECO:0007669"/>
    <property type="project" value="InterPro"/>
</dbReference>
<dbReference type="InterPro" id="IPR046848">
    <property type="entry name" value="E_motif"/>
</dbReference>
<dbReference type="PANTHER" id="PTHR47926:SF452">
    <property type="entry name" value="PENTATRICOPEPTIDE REPEAT-CONTAINING PROTEIN"/>
    <property type="match status" value="1"/>
</dbReference>
<evidence type="ECO:0000256" key="1">
    <source>
        <dbReference type="ARBA" id="ARBA00022737"/>
    </source>
</evidence>
<dbReference type="PANTHER" id="PTHR47926">
    <property type="entry name" value="PENTATRICOPEPTIDE REPEAT-CONTAINING PROTEIN"/>
    <property type="match status" value="1"/>
</dbReference>
<evidence type="ECO:0000313" key="3">
    <source>
        <dbReference type="EMBL" id="CAA7395391.1"/>
    </source>
</evidence>
<reference evidence="3" key="1">
    <citation type="submission" date="2020-02" db="EMBL/GenBank/DDBJ databases">
        <authorList>
            <person name="Scholz U."/>
            <person name="Mascher M."/>
            <person name="Fiebig A."/>
        </authorList>
    </citation>
    <scope>NUCLEOTIDE SEQUENCE</scope>
</reference>
<dbReference type="NCBIfam" id="TIGR00756">
    <property type="entry name" value="PPR"/>
    <property type="match status" value="7"/>
</dbReference>
<proteinExistence type="predicted"/>
<evidence type="ECO:0000313" key="4">
    <source>
        <dbReference type="Proteomes" id="UP000663760"/>
    </source>
</evidence>
<gene>
    <name evidence="3" type="ORF">SI8410_04006052</name>
</gene>
<dbReference type="FunFam" id="1.25.40.10:FF:000090">
    <property type="entry name" value="Pentatricopeptide repeat-containing protein, chloroplastic"/>
    <property type="match status" value="1"/>
</dbReference>
<protein>
    <submittedName>
        <fullName evidence="3">Uncharacterized protein</fullName>
    </submittedName>
</protein>
<sequence length="639" mass="69509">MASPHVSVLNLHGRQGRWRELAAHYRLLLLDGAFRPDTFVFPVLLRHCPDIYLGEAVHADAAKRGLAGGADPFVSAALVEMYCRCAGALSGAARQAFDEIPTPATVTWNAAISSFFRAGRCDCARSLFDRMPCRNGVTWSAVVAGYTQNGQGREALLVFKKMVEELGSARSSGPTPHSVAGVLSACVHLWDVSFAMQVHGYAAKVSRYVEDDDFVGSVLLDAYGKCGRVAMARQVFDSMSHKNVVAWSSLMASFVREDNPSEAMGLFREMIWAGAAPNEVTLTTALSACAHLPSMTAGKELHAYLFRRRGENPDIFVSSALIFMYGKCRALDCARSVFEKDRDLLCRSVTPLWNTMVSGYVANGRADDAWLMIRSMCRLSSGGAAPNSITLAIILPLCATSSLLPLGKETHCYAVRNGFDRELLVGNSLLDMYCKCGEISSARSQFELMPEKNRISWTTLIDGYGMHGGAAEAISLFQRMVAEQRVNPDPITFVALISACSHCGLVEEGLRFFKEMKESHGVLPTAQVCASMVDLLARAGRIEEAKEFMSTMPATPGASAWGALLGACRIHGEVADAESTLQHLLALEPEGTGFRTLLSNIYAERGMLDQVAKLRTAMAGEGVVKKRGYSWVETRNTSF</sequence>
<dbReference type="AlphaFoldDB" id="A0A7I8KCG4"/>
<feature type="repeat" description="PPR" evidence="2">
    <location>
        <begin position="135"/>
        <end position="165"/>
    </location>
</feature>
<dbReference type="GO" id="GO:0009451">
    <property type="term" value="P:RNA modification"/>
    <property type="evidence" value="ECO:0007669"/>
    <property type="project" value="InterPro"/>
</dbReference>
<feature type="repeat" description="PPR" evidence="2">
    <location>
        <begin position="453"/>
        <end position="483"/>
    </location>
</feature>
<feature type="repeat" description="PPR" evidence="2">
    <location>
        <begin position="489"/>
        <end position="523"/>
    </location>
</feature>